<evidence type="ECO:0000256" key="1">
    <source>
        <dbReference type="SAM" id="MobiDB-lite"/>
    </source>
</evidence>
<dbReference type="OrthoDB" id="5552562at2759"/>
<feature type="non-terminal residue" evidence="2">
    <location>
        <position position="60"/>
    </location>
</feature>
<evidence type="ECO:0000313" key="3">
    <source>
        <dbReference type="Proteomes" id="UP000765509"/>
    </source>
</evidence>
<dbReference type="AlphaFoldDB" id="A0A9Q3PYB5"/>
<accession>A0A9Q3PYB5</accession>
<comment type="caution">
    <text evidence="2">The sequence shown here is derived from an EMBL/GenBank/DDBJ whole genome shotgun (WGS) entry which is preliminary data.</text>
</comment>
<feature type="compositionally biased region" description="Low complexity" evidence="1">
    <location>
        <begin position="49"/>
        <end position="60"/>
    </location>
</feature>
<proteinExistence type="predicted"/>
<keyword evidence="3" id="KW-1185">Reference proteome</keyword>
<gene>
    <name evidence="2" type="ORF">O181_118284</name>
</gene>
<reference evidence="2" key="1">
    <citation type="submission" date="2021-03" db="EMBL/GenBank/DDBJ databases">
        <title>Draft genome sequence of rust myrtle Austropuccinia psidii MF-1, a brazilian biotype.</title>
        <authorList>
            <person name="Quecine M.C."/>
            <person name="Pachon D.M.R."/>
            <person name="Bonatelli M.L."/>
            <person name="Correr F.H."/>
            <person name="Franceschini L.M."/>
            <person name="Leite T.F."/>
            <person name="Margarido G.R.A."/>
            <person name="Almeida C.A."/>
            <person name="Ferrarezi J.A."/>
            <person name="Labate C.A."/>
        </authorList>
    </citation>
    <scope>NUCLEOTIDE SEQUENCE</scope>
    <source>
        <strain evidence="2">MF-1</strain>
    </source>
</reference>
<dbReference type="EMBL" id="AVOT02103059">
    <property type="protein sequence ID" value="MBW0578569.1"/>
    <property type="molecule type" value="Genomic_DNA"/>
</dbReference>
<evidence type="ECO:0000313" key="2">
    <source>
        <dbReference type="EMBL" id="MBW0578569.1"/>
    </source>
</evidence>
<sequence>MLDQLASHSLRIASLQDLMDITLELDTRYHERKNEKSHYQDKKPEDSKSNSSHPQNFSSS</sequence>
<organism evidence="2 3">
    <name type="scientific">Austropuccinia psidii MF-1</name>
    <dbReference type="NCBI Taxonomy" id="1389203"/>
    <lineage>
        <taxon>Eukaryota</taxon>
        <taxon>Fungi</taxon>
        <taxon>Dikarya</taxon>
        <taxon>Basidiomycota</taxon>
        <taxon>Pucciniomycotina</taxon>
        <taxon>Pucciniomycetes</taxon>
        <taxon>Pucciniales</taxon>
        <taxon>Sphaerophragmiaceae</taxon>
        <taxon>Austropuccinia</taxon>
    </lineage>
</organism>
<dbReference type="Proteomes" id="UP000765509">
    <property type="component" value="Unassembled WGS sequence"/>
</dbReference>
<name>A0A9Q3PYB5_9BASI</name>
<feature type="compositionally biased region" description="Basic and acidic residues" evidence="1">
    <location>
        <begin position="31"/>
        <end position="48"/>
    </location>
</feature>
<protein>
    <submittedName>
        <fullName evidence="2">Uncharacterized protein</fullName>
    </submittedName>
</protein>
<feature type="region of interest" description="Disordered" evidence="1">
    <location>
        <begin position="31"/>
        <end position="60"/>
    </location>
</feature>